<protein>
    <submittedName>
        <fullName evidence="1">Uncharacterized protein</fullName>
    </submittedName>
</protein>
<reference evidence="1 2" key="1">
    <citation type="journal article" date="2018" name="Sci. Rep.">
        <title>Genomic signatures of local adaptation to the degree of environmental predictability in rotifers.</title>
        <authorList>
            <person name="Franch-Gras L."/>
            <person name="Hahn C."/>
            <person name="Garcia-Roger E.M."/>
            <person name="Carmona M.J."/>
            <person name="Serra M."/>
            <person name="Gomez A."/>
        </authorList>
    </citation>
    <scope>NUCLEOTIDE SEQUENCE [LARGE SCALE GENOMIC DNA]</scope>
    <source>
        <strain evidence="1">HYR1</strain>
    </source>
</reference>
<sequence length="109" mass="13187">MVVRMEWMWSIMDWTLTRSMRDSFAHQATVTELGFKLISRLIRFFLGSWSTRIFFSSLMDFVQSKRVYFDIIENTFNLFDDSIRKSLEAELKNLLKCLEIPRNDFEKRN</sequence>
<keyword evidence="2" id="KW-1185">Reference proteome</keyword>
<gene>
    <name evidence="1" type="ORF">BpHYR1_053659</name>
</gene>
<comment type="caution">
    <text evidence="1">The sequence shown here is derived from an EMBL/GenBank/DDBJ whole genome shotgun (WGS) entry which is preliminary data.</text>
</comment>
<accession>A0A3M7QUQ2</accession>
<evidence type="ECO:0000313" key="2">
    <source>
        <dbReference type="Proteomes" id="UP000276133"/>
    </source>
</evidence>
<organism evidence="1 2">
    <name type="scientific">Brachionus plicatilis</name>
    <name type="common">Marine rotifer</name>
    <name type="synonym">Brachionus muelleri</name>
    <dbReference type="NCBI Taxonomy" id="10195"/>
    <lineage>
        <taxon>Eukaryota</taxon>
        <taxon>Metazoa</taxon>
        <taxon>Spiralia</taxon>
        <taxon>Gnathifera</taxon>
        <taxon>Rotifera</taxon>
        <taxon>Eurotatoria</taxon>
        <taxon>Monogononta</taxon>
        <taxon>Pseudotrocha</taxon>
        <taxon>Ploima</taxon>
        <taxon>Brachionidae</taxon>
        <taxon>Brachionus</taxon>
    </lineage>
</organism>
<dbReference type="AlphaFoldDB" id="A0A3M7QUQ2"/>
<dbReference type="EMBL" id="REGN01005083">
    <property type="protein sequence ID" value="RNA14939.1"/>
    <property type="molecule type" value="Genomic_DNA"/>
</dbReference>
<name>A0A3M7QUQ2_BRAPC</name>
<proteinExistence type="predicted"/>
<dbReference type="Proteomes" id="UP000276133">
    <property type="component" value="Unassembled WGS sequence"/>
</dbReference>
<evidence type="ECO:0000313" key="1">
    <source>
        <dbReference type="EMBL" id="RNA14939.1"/>
    </source>
</evidence>